<reference evidence="1" key="2">
    <citation type="submission" date="2020-11" db="EMBL/GenBank/DDBJ databases">
        <authorList>
            <person name="Cecchin M."/>
            <person name="Marcolungo L."/>
            <person name="Rossato M."/>
            <person name="Girolomoni L."/>
            <person name="Cosentino E."/>
            <person name="Cuine S."/>
            <person name="Li-Beisson Y."/>
            <person name="Delledonne M."/>
            <person name="Ballottari M."/>
        </authorList>
    </citation>
    <scope>NUCLEOTIDE SEQUENCE</scope>
    <source>
        <strain evidence="1">211/11P</strain>
        <tissue evidence="1">Whole cell</tissue>
    </source>
</reference>
<comment type="caution">
    <text evidence="1">The sequence shown here is derived from an EMBL/GenBank/DDBJ whole genome shotgun (WGS) entry which is preliminary data.</text>
</comment>
<dbReference type="EMBL" id="SIDB01000012">
    <property type="protein sequence ID" value="KAI3425188.1"/>
    <property type="molecule type" value="Genomic_DNA"/>
</dbReference>
<name>A0A9D4TGZ6_CHLVU</name>
<accession>A0A9D4TGZ6</accession>
<protein>
    <submittedName>
        <fullName evidence="1">Uncharacterized protein</fullName>
    </submittedName>
</protein>
<sequence>MPPRTNPIEFQIVRAALAGDFALANSLCTKHGGELLRIAKSNELLENKPQLAEQAIALLLRQRCDRPAFTSKLFLLCQPFGAATLDVPLLEESTRVTGQSRVIQTASLSHSDVSLNKAAEPVLARCAADMYELTSNNLLTDPNVGDFHMKALVMKAEYYTLDWHTPPAGTGYTVQDVASKWCLADGELLLDGKRRRMELTGANGVVAAYETETHSVVPGDPRKTKFKLKKLPEGMMQGQRGVFKRFANLDKQGAMMMVFTMCPMDAVQRVFVDTSRPDDHHVATEHLRQLLAGWGLAAASSLRPQQQQQQ</sequence>
<organism evidence="1 2">
    <name type="scientific">Chlorella vulgaris</name>
    <name type="common">Green alga</name>
    <dbReference type="NCBI Taxonomy" id="3077"/>
    <lineage>
        <taxon>Eukaryota</taxon>
        <taxon>Viridiplantae</taxon>
        <taxon>Chlorophyta</taxon>
        <taxon>core chlorophytes</taxon>
        <taxon>Trebouxiophyceae</taxon>
        <taxon>Chlorellales</taxon>
        <taxon>Chlorellaceae</taxon>
        <taxon>Chlorella clade</taxon>
        <taxon>Chlorella</taxon>
    </lineage>
</organism>
<gene>
    <name evidence="1" type="ORF">D9Q98_008957</name>
</gene>
<reference evidence="1" key="1">
    <citation type="journal article" date="2019" name="Plant J.">
        <title>Chlorella vulgaris genome assembly and annotation reveals the molecular basis for metabolic acclimation to high light conditions.</title>
        <authorList>
            <person name="Cecchin M."/>
            <person name="Marcolungo L."/>
            <person name="Rossato M."/>
            <person name="Girolomoni L."/>
            <person name="Cosentino E."/>
            <person name="Cuine S."/>
            <person name="Li-Beisson Y."/>
            <person name="Delledonne M."/>
            <person name="Ballottari M."/>
        </authorList>
    </citation>
    <scope>NUCLEOTIDE SEQUENCE</scope>
    <source>
        <strain evidence="1">211/11P</strain>
    </source>
</reference>
<proteinExistence type="predicted"/>
<dbReference type="Proteomes" id="UP001055712">
    <property type="component" value="Unassembled WGS sequence"/>
</dbReference>
<dbReference type="AlphaFoldDB" id="A0A9D4TGZ6"/>
<evidence type="ECO:0000313" key="1">
    <source>
        <dbReference type="EMBL" id="KAI3425188.1"/>
    </source>
</evidence>
<evidence type="ECO:0000313" key="2">
    <source>
        <dbReference type="Proteomes" id="UP001055712"/>
    </source>
</evidence>
<keyword evidence="2" id="KW-1185">Reference proteome</keyword>